<protein>
    <submittedName>
        <fullName evidence="1">Uncharacterized protein</fullName>
    </submittedName>
</protein>
<reference evidence="1" key="1">
    <citation type="submission" date="2021-06" db="EMBL/GenBank/DDBJ databases">
        <title>Parelaphostrongylus tenuis whole genome reference sequence.</title>
        <authorList>
            <person name="Garwood T.J."/>
            <person name="Larsen P.A."/>
            <person name="Fountain-Jones N.M."/>
            <person name="Garbe J.R."/>
            <person name="Macchietto M.G."/>
            <person name="Kania S.A."/>
            <person name="Gerhold R.W."/>
            <person name="Richards J.E."/>
            <person name="Wolf T.M."/>
        </authorList>
    </citation>
    <scope>NUCLEOTIDE SEQUENCE</scope>
    <source>
        <strain evidence="1">MNPRO001-30</strain>
        <tissue evidence="1">Meninges</tissue>
    </source>
</reference>
<evidence type="ECO:0000313" key="2">
    <source>
        <dbReference type="Proteomes" id="UP001196413"/>
    </source>
</evidence>
<accession>A0AAD5MA04</accession>
<dbReference type="EMBL" id="JAHQIW010002212">
    <property type="protein sequence ID" value="KAJ1354782.1"/>
    <property type="molecule type" value="Genomic_DNA"/>
</dbReference>
<dbReference type="Proteomes" id="UP001196413">
    <property type="component" value="Unassembled WGS sequence"/>
</dbReference>
<keyword evidence="2" id="KW-1185">Reference proteome</keyword>
<organism evidence="1 2">
    <name type="scientific">Parelaphostrongylus tenuis</name>
    <name type="common">Meningeal worm</name>
    <dbReference type="NCBI Taxonomy" id="148309"/>
    <lineage>
        <taxon>Eukaryota</taxon>
        <taxon>Metazoa</taxon>
        <taxon>Ecdysozoa</taxon>
        <taxon>Nematoda</taxon>
        <taxon>Chromadorea</taxon>
        <taxon>Rhabditida</taxon>
        <taxon>Rhabditina</taxon>
        <taxon>Rhabditomorpha</taxon>
        <taxon>Strongyloidea</taxon>
        <taxon>Metastrongylidae</taxon>
        <taxon>Parelaphostrongylus</taxon>
    </lineage>
</organism>
<comment type="caution">
    <text evidence="1">The sequence shown here is derived from an EMBL/GenBank/DDBJ whole genome shotgun (WGS) entry which is preliminary data.</text>
</comment>
<sequence>MYLGGVMLTFVRDMDETRVRPPSKVVFLLTTQFFSIKLEKYSEKGERRAELQPQPSSTVNTKAPWNVMARLFSRLQGDSLNHQYSTTYKKKTKQGIEYAGSIWIHTVRKNTVKADK</sequence>
<name>A0AAD5MA04_PARTN</name>
<evidence type="ECO:0000313" key="1">
    <source>
        <dbReference type="EMBL" id="KAJ1354782.1"/>
    </source>
</evidence>
<dbReference type="AlphaFoldDB" id="A0AAD5MA04"/>
<proteinExistence type="predicted"/>
<gene>
    <name evidence="1" type="ORF">KIN20_011818</name>
</gene>